<sequence length="720" mass="79301">MSARRNVLTSQMLPNPAPTAAAPVSTVSTVGASGSAGELLRARRCVAAIDMDCFYAQCEELRHPELKGRPVGVQQKALVITSNYTARACGVQKGDSLQVVKEKCPEITICNGEDLTFYGQVSQQFFDVAARFSSKVEKLGLDEVFVDLTEQVEERSSARDDGGAKMSGLVYPDAEAAGTDCEDGGDAGACWRYLALGSMICQEIREAIQLEVGLSSSAGVSVSKLLAKMVSSWKKPSQQTVFVPTADCLDSLLPESLPVQKIPGIGFASTQRCQVLGIHSIGQLRAVSHERLQEAFDASTVKTMKALCLGLDEAPVKASGAPKTCSAEDSFWQKPLSSNEEAKASLELLAQKLLTKIRMLERSFGPRPVPSLSLTVRHVDRAASGSAGPAAPDGVYRTKRRDPVADRSLGSWGKEGATEGDGDSEEALLERMVTRLVIDVRDSGKPFRRFKKWLEEQPPFDIVIDGANVGFNNQNREGGLFQYSQIDAVIDKLRETGSRVLLVLHPKWLREDADRTVTKRKKRNLDQINLEGNMGSSDDSAEDQEGEPEIQYPFDPITCAERAAPAGTPLAYIRKWKEAECLVRVPAKDCDDWYWLFAALSSARRGARHVQVVSNDHMRDHHWRMVGHRAFLKWQGRHMTRVSIWSETSDVENCKVTLTPPDMYSMQAQVSEDSSAWHFPVPLVPSRAQQLSSGRPLPRKEIESAECHWLAAWRDTPADR</sequence>
<dbReference type="InterPro" id="IPR001126">
    <property type="entry name" value="UmuC"/>
</dbReference>
<feature type="compositionally biased region" description="Low complexity" evidence="1">
    <location>
        <begin position="383"/>
        <end position="392"/>
    </location>
</feature>
<dbReference type="InterPro" id="IPR043128">
    <property type="entry name" value="Rev_trsase/Diguanyl_cyclase"/>
</dbReference>
<evidence type="ECO:0000313" key="3">
    <source>
        <dbReference type="EMBL" id="CAK9098842.1"/>
    </source>
</evidence>
<dbReference type="InterPro" id="IPR031595">
    <property type="entry name" value="PRORP_C"/>
</dbReference>
<dbReference type="Pfam" id="PF00817">
    <property type="entry name" value="IMS"/>
    <property type="match status" value="1"/>
</dbReference>
<dbReference type="PANTHER" id="PTHR46404">
    <property type="entry name" value="DNA POLYMERASE IOTA"/>
    <property type="match status" value="1"/>
</dbReference>
<evidence type="ECO:0000313" key="4">
    <source>
        <dbReference type="Proteomes" id="UP001642464"/>
    </source>
</evidence>
<evidence type="ECO:0000256" key="1">
    <source>
        <dbReference type="SAM" id="MobiDB-lite"/>
    </source>
</evidence>
<dbReference type="PANTHER" id="PTHR46404:SF1">
    <property type="entry name" value="DNA POLYMERASE IOTA"/>
    <property type="match status" value="1"/>
</dbReference>
<evidence type="ECO:0000259" key="2">
    <source>
        <dbReference type="PROSITE" id="PS50173"/>
    </source>
</evidence>
<protein>
    <submittedName>
        <fullName evidence="3">DNA polymerase iota (Rad30 homolog B)</fullName>
    </submittedName>
</protein>
<proteinExistence type="predicted"/>
<name>A0ABP0RI31_9DINO</name>
<keyword evidence="4" id="KW-1185">Reference proteome</keyword>
<dbReference type="Gene3D" id="3.40.1170.60">
    <property type="match status" value="1"/>
</dbReference>
<dbReference type="SUPFAM" id="SSF56672">
    <property type="entry name" value="DNA/RNA polymerases"/>
    <property type="match status" value="1"/>
</dbReference>
<dbReference type="PROSITE" id="PS50173">
    <property type="entry name" value="UMUC"/>
    <property type="match status" value="1"/>
</dbReference>
<comment type="caution">
    <text evidence="3">The sequence shown here is derived from an EMBL/GenBank/DDBJ whole genome shotgun (WGS) entry which is preliminary data.</text>
</comment>
<reference evidence="3 4" key="1">
    <citation type="submission" date="2024-02" db="EMBL/GenBank/DDBJ databases">
        <authorList>
            <person name="Chen Y."/>
            <person name="Shah S."/>
            <person name="Dougan E. K."/>
            <person name="Thang M."/>
            <person name="Chan C."/>
        </authorList>
    </citation>
    <scope>NUCLEOTIDE SEQUENCE [LARGE SCALE GENOMIC DNA]</scope>
</reference>
<dbReference type="Proteomes" id="UP001642464">
    <property type="component" value="Unassembled WGS sequence"/>
</dbReference>
<organism evidence="3 4">
    <name type="scientific">Durusdinium trenchii</name>
    <dbReference type="NCBI Taxonomy" id="1381693"/>
    <lineage>
        <taxon>Eukaryota</taxon>
        <taxon>Sar</taxon>
        <taxon>Alveolata</taxon>
        <taxon>Dinophyceae</taxon>
        <taxon>Suessiales</taxon>
        <taxon>Symbiodiniaceae</taxon>
        <taxon>Durusdinium</taxon>
    </lineage>
</organism>
<gene>
    <name evidence="3" type="ORF">SCF082_LOCUS46309</name>
</gene>
<feature type="region of interest" description="Disordered" evidence="1">
    <location>
        <begin position="383"/>
        <end position="425"/>
    </location>
</feature>
<feature type="region of interest" description="Disordered" evidence="1">
    <location>
        <begin position="1"/>
        <end position="22"/>
    </location>
</feature>
<dbReference type="Gene3D" id="1.10.150.20">
    <property type="entry name" value="5' to 3' exonuclease, C-terminal subdomain"/>
    <property type="match status" value="1"/>
</dbReference>
<dbReference type="Gene3D" id="3.40.50.11980">
    <property type="match status" value="1"/>
</dbReference>
<feature type="domain" description="UmuC" evidence="2">
    <location>
        <begin position="46"/>
        <end position="266"/>
    </location>
</feature>
<accession>A0ABP0RI31</accession>
<dbReference type="Pfam" id="PF16953">
    <property type="entry name" value="PRORP"/>
    <property type="match status" value="2"/>
</dbReference>
<dbReference type="EMBL" id="CAXAMM010041350">
    <property type="protein sequence ID" value="CAK9098842.1"/>
    <property type="molecule type" value="Genomic_DNA"/>
</dbReference>
<feature type="region of interest" description="Disordered" evidence="1">
    <location>
        <begin position="524"/>
        <end position="547"/>
    </location>
</feature>
<dbReference type="InterPro" id="IPR043502">
    <property type="entry name" value="DNA/RNA_pol_sf"/>
</dbReference>
<dbReference type="Gene3D" id="3.30.70.270">
    <property type="match status" value="1"/>
</dbReference>